<organism evidence="1 2">
    <name type="scientific">Phrynosoma platyrhinos</name>
    <name type="common">Desert horned lizard</name>
    <dbReference type="NCBI Taxonomy" id="52577"/>
    <lineage>
        <taxon>Eukaryota</taxon>
        <taxon>Metazoa</taxon>
        <taxon>Chordata</taxon>
        <taxon>Craniata</taxon>
        <taxon>Vertebrata</taxon>
        <taxon>Euteleostomi</taxon>
        <taxon>Lepidosauria</taxon>
        <taxon>Squamata</taxon>
        <taxon>Bifurcata</taxon>
        <taxon>Unidentata</taxon>
        <taxon>Episquamata</taxon>
        <taxon>Toxicofera</taxon>
        <taxon>Iguania</taxon>
        <taxon>Phrynosomatidae</taxon>
        <taxon>Phrynosomatinae</taxon>
        <taxon>Phrynosoma</taxon>
    </lineage>
</organism>
<accession>A0ABQ7T367</accession>
<dbReference type="InterPro" id="IPR042652">
    <property type="entry name" value="CACUL1"/>
</dbReference>
<reference evidence="1 2" key="1">
    <citation type="journal article" date="2022" name="Gigascience">
        <title>A chromosome-level genome assembly and annotation of the desert horned lizard, Phrynosoma platyrhinos, provides insight into chromosomal rearrangements among reptiles.</title>
        <authorList>
            <person name="Koochekian N."/>
            <person name="Ascanio A."/>
            <person name="Farleigh K."/>
            <person name="Card D.C."/>
            <person name="Schield D.R."/>
            <person name="Castoe T.A."/>
            <person name="Jezkova T."/>
        </authorList>
    </citation>
    <scope>NUCLEOTIDE SEQUENCE [LARGE SCALE GENOMIC DNA]</scope>
    <source>
        <strain evidence="1">NK-2021</strain>
    </source>
</reference>
<dbReference type="Proteomes" id="UP000826234">
    <property type="component" value="Unassembled WGS sequence"/>
</dbReference>
<proteinExistence type="predicted"/>
<dbReference type="PANTHER" id="PTHR46636:SF1">
    <property type="entry name" value="CDK2-ASSOCIATED AND CULLIN DOMAIN-CONTAINING PROTEIN 1"/>
    <property type="match status" value="1"/>
</dbReference>
<evidence type="ECO:0000313" key="1">
    <source>
        <dbReference type="EMBL" id="KAH0623708.1"/>
    </source>
</evidence>
<name>A0ABQ7T367_PHRPL</name>
<protein>
    <submittedName>
        <fullName evidence="1">Uncharacterized protein</fullName>
    </submittedName>
</protein>
<comment type="caution">
    <text evidence="1">The sequence shown here is derived from an EMBL/GenBank/DDBJ whole genome shotgun (WGS) entry which is preliminary data.</text>
</comment>
<dbReference type="EMBL" id="JAIPUX010001880">
    <property type="protein sequence ID" value="KAH0623708.1"/>
    <property type="molecule type" value="Genomic_DNA"/>
</dbReference>
<sequence>MANIVKGLYMLRPEWVQMAPALFSKFIPNILPPAVESELEEYAAQDQKLQQELIQEGFSRGDQSRKRAGEELTYSKWLNLMCKLERMQIVTVLEVLYSQLEWTQEQH</sequence>
<evidence type="ECO:0000313" key="2">
    <source>
        <dbReference type="Proteomes" id="UP000826234"/>
    </source>
</evidence>
<dbReference type="PANTHER" id="PTHR46636">
    <property type="entry name" value="CDK2-ASSOCIATED AND CULLIN DOMAIN-CONTAINING PROTEIN 1"/>
    <property type="match status" value="1"/>
</dbReference>
<gene>
    <name evidence="1" type="ORF">JD844_006777</name>
</gene>
<keyword evidence="2" id="KW-1185">Reference proteome</keyword>